<dbReference type="PANTHER" id="PTHR43094">
    <property type="entry name" value="AMINOTRANSFERASE"/>
    <property type="match status" value="1"/>
</dbReference>
<organism evidence="3 4">
    <name type="scientific">Bodo saltans</name>
    <name type="common">Flagellated protozoan</name>
    <dbReference type="NCBI Taxonomy" id="75058"/>
    <lineage>
        <taxon>Eukaryota</taxon>
        <taxon>Discoba</taxon>
        <taxon>Euglenozoa</taxon>
        <taxon>Kinetoplastea</taxon>
        <taxon>Metakinetoplastina</taxon>
        <taxon>Eubodonida</taxon>
        <taxon>Bodonidae</taxon>
        <taxon>Bodo</taxon>
    </lineage>
</organism>
<dbReference type="EMBL" id="CYKH01002188">
    <property type="protein sequence ID" value="CUG93708.1"/>
    <property type="molecule type" value="Genomic_DNA"/>
</dbReference>
<name>A0A0S4JQ89_BODSA</name>
<dbReference type="Gene3D" id="3.90.1150.10">
    <property type="entry name" value="Aspartate Aminotransferase, domain 1"/>
    <property type="match status" value="1"/>
</dbReference>
<dbReference type="Pfam" id="PF00202">
    <property type="entry name" value="Aminotran_3"/>
    <property type="match status" value="1"/>
</dbReference>
<accession>A0A0S4JQ89</accession>
<keyword evidence="4" id="KW-1185">Reference proteome</keyword>
<reference evidence="4" key="1">
    <citation type="submission" date="2015-09" db="EMBL/GenBank/DDBJ databases">
        <authorList>
            <consortium name="Pathogen Informatics"/>
        </authorList>
    </citation>
    <scope>NUCLEOTIDE SEQUENCE [LARGE SCALE GENOMIC DNA]</scope>
    <source>
        <strain evidence="4">Lake Konstanz</strain>
    </source>
</reference>
<dbReference type="OrthoDB" id="5576292at2759"/>
<dbReference type="SUPFAM" id="SSF53383">
    <property type="entry name" value="PLP-dependent transferases"/>
    <property type="match status" value="1"/>
</dbReference>
<dbReference type="PANTHER" id="PTHR43094:SF1">
    <property type="entry name" value="AMINOTRANSFERASE CLASS-III"/>
    <property type="match status" value="1"/>
</dbReference>
<keyword evidence="2" id="KW-0663">Pyridoxal phosphate</keyword>
<protein>
    <submittedName>
        <fullName evidence="3">Aminobutyrate transaminase, putative</fullName>
    </submittedName>
</protein>
<proteinExistence type="inferred from homology"/>
<evidence type="ECO:0000313" key="3">
    <source>
        <dbReference type="EMBL" id="CUG93708.1"/>
    </source>
</evidence>
<dbReference type="InterPro" id="IPR015421">
    <property type="entry name" value="PyrdxlP-dep_Trfase_major"/>
</dbReference>
<dbReference type="InterPro" id="IPR015424">
    <property type="entry name" value="PyrdxlP-dep_Trfase"/>
</dbReference>
<dbReference type="GO" id="GO:0030170">
    <property type="term" value="F:pyridoxal phosphate binding"/>
    <property type="evidence" value="ECO:0007669"/>
    <property type="project" value="InterPro"/>
</dbReference>
<dbReference type="InterPro" id="IPR015422">
    <property type="entry name" value="PyrdxlP-dep_Trfase_small"/>
</dbReference>
<evidence type="ECO:0000256" key="2">
    <source>
        <dbReference type="ARBA" id="ARBA00022898"/>
    </source>
</evidence>
<evidence type="ECO:0000256" key="1">
    <source>
        <dbReference type="ARBA" id="ARBA00008954"/>
    </source>
</evidence>
<feature type="non-terminal residue" evidence="3">
    <location>
        <position position="108"/>
    </location>
</feature>
<evidence type="ECO:0000313" key="4">
    <source>
        <dbReference type="Proteomes" id="UP000051952"/>
    </source>
</evidence>
<dbReference type="GO" id="GO:0005829">
    <property type="term" value="C:cytosol"/>
    <property type="evidence" value="ECO:0007669"/>
    <property type="project" value="TreeGrafter"/>
</dbReference>
<dbReference type="VEuPathDB" id="TriTrypDB:BSAL_44410"/>
<dbReference type="Gene3D" id="3.40.640.10">
    <property type="entry name" value="Type I PLP-dependent aspartate aminotransferase-like (Major domain)"/>
    <property type="match status" value="1"/>
</dbReference>
<dbReference type="GO" id="GO:0008483">
    <property type="term" value="F:transaminase activity"/>
    <property type="evidence" value="ECO:0007669"/>
    <property type="project" value="InterPro"/>
</dbReference>
<dbReference type="InterPro" id="IPR005814">
    <property type="entry name" value="Aminotrans_3"/>
</dbReference>
<sequence>MGMKNTAKLQASVSEIVAKHNYGTWRPQKGWKPLHIAKAKDSTFWDGNGKQYLDLTAQLMCVNLGHGNEAVANAICKQAKDLCFVAPGFATQVRADLSLKLLEVVPKG</sequence>
<dbReference type="AlphaFoldDB" id="A0A0S4JQ89"/>
<gene>
    <name evidence="3" type="ORF">BSAL_44410</name>
</gene>
<dbReference type="Proteomes" id="UP000051952">
    <property type="component" value="Unassembled WGS sequence"/>
</dbReference>
<comment type="similarity">
    <text evidence="1">Belongs to the class-III pyridoxal-phosphate-dependent aminotransferase family.</text>
</comment>